<evidence type="ECO:0000313" key="6">
    <source>
        <dbReference type="Proteomes" id="UP000243374"/>
    </source>
</evidence>
<feature type="signal peptide" evidence="4">
    <location>
        <begin position="1"/>
        <end position="22"/>
    </location>
</feature>
<keyword evidence="3 4" id="KW-0732">Signal</keyword>
<dbReference type="SUPFAM" id="SSF53850">
    <property type="entry name" value="Periplasmic binding protein-like II"/>
    <property type="match status" value="1"/>
</dbReference>
<evidence type="ECO:0000256" key="4">
    <source>
        <dbReference type="SAM" id="SignalP"/>
    </source>
</evidence>
<protein>
    <submittedName>
        <fullName evidence="5">NitT/TauT family transport system substrate-binding protein</fullName>
    </submittedName>
</protein>
<accession>A0A662ZBJ2</accession>
<evidence type="ECO:0000256" key="2">
    <source>
        <dbReference type="ARBA" id="ARBA00010742"/>
    </source>
</evidence>
<dbReference type="Proteomes" id="UP000243374">
    <property type="component" value="Unassembled WGS sequence"/>
</dbReference>
<sequence>MNRFITKFIGICALFASFVCSSAELPKVKASFLLTHEGFLIWYAEKQGWDKKLGFDLDLTINSYNGLALMKQYRNDPNTWNITCTAHVPFIMGGKDVLVEVIALASDEAAATSVVALDNSDIFKTQGYDEYFPKVYGSPESIRGKTFAVKGVSSGIYTLGRWLEIFGLGLNDVKLVKFPDSNISDELKKNKYHGSALWSPDLYDALKLGYKEAVTAKQLGETIPRTIKVDENFGHANPELVAKFLAVFFKALQLQIDDVDSMVDDYQQFYKELAGKEYSKEVCLEDLNNHQVTALDTQIELFENKGHRRSWIQNLEKDLTSNTLIVLKSMDTNDIQISNRIKSQKYINGKYLKLAKKYFDML</sequence>
<dbReference type="EMBL" id="FOSF01000056">
    <property type="protein sequence ID" value="SFK33500.1"/>
    <property type="molecule type" value="Genomic_DNA"/>
</dbReference>
<dbReference type="PANTHER" id="PTHR30024:SF47">
    <property type="entry name" value="TAURINE-BINDING PERIPLASMIC PROTEIN"/>
    <property type="match status" value="1"/>
</dbReference>
<dbReference type="PANTHER" id="PTHR30024">
    <property type="entry name" value="ALIPHATIC SULFONATES-BINDING PROTEIN-RELATED"/>
    <property type="match status" value="1"/>
</dbReference>
<name>A0A662ZBJ2_9GAMM</name>
<dbReference type="AlphaFoldDB" id="A0A662ZBJ2"/>
<evidence type="ECO:0000256" key="3">
    <source>
        <dbReference type="ARBA" id="ARBA00022729"/>
    </source>
</evidence>
<reference evidence="5 6" key="1">
    <citation type="submission" date="2016-10" db="EMBL/GenBank/DDBJ databases">
        <authorList>
            <person name="Varghese N."/>
            <person name="Submissions S."/>
        </authorList>
    </citation>
    <scope>NUCLEOTIDE SEQUENCE [LARGE SCALE GENOMIC DNA]</scope>
    <source>
        <strain evidence="5 6">22B</strain>
    </source>
</reference>
<dbReference type="Gene3D" id="3.40.190.10">
    <property type="entry name" value="Periplasmic binding protein-like II"/>
    <property type="match status" value="1"/>
</dbReference>
<proteinExistence type="inferred from homology"/>
<evidence type="ECO:0000313" key="5">
    <source>
        <dbReference type="EMBL" id="SFK33500.1"/>
    </source>
</evidence>
<organism evidence="5 6">
    <name type="scientific">Succinivibrio dextrinosolvens</name>
    <dbReference type="NCBI Taxonomy" id="83771"/>
    <lineage>
        <taxon>Bacteria</taxon>
        <taxon>Pseudomonadati</taxon>
        <taxon>Pseudomonadota</taxon>
        <taxon>Gammaproteobacteria</taxon>
        <taxon>Aeromonadales</taxon>
        <taxon>Succinivibrionaceae</taxon>
        <taxon>Succinivibrio</taxon>
    </lineage>
</organism>
<gene>
    <name evidence="5" type="ORF">SAMN04487865_105615</name>
</gene>
<feature type="chain" id="PRO_5024871009" evidence="4">
    <location>
        <begin position="23"/>
        <end position="362"/>
    </location>
</feature>
<comment type="similarity">
    <text evidence="2">Belongs to the bacterial solute-binding protein SsuA/TauA family.</text>
</comment>
<comment type="subcellular location">
    <subcellularLocation>
        <location evidence="1">Periplasm</location>
    </subcellularLocation>
</comment>
<evidence type="ECO:0000256" key="1">
    <source>
        <dbReference type="ARBA" id="ARBA00004418"/>
    </source>
</evidence>
<keyword evidence="6" id="KW-1185">Reference proteome</keyword>
<dbReference type="GO" id="GO:0042597">
    <property type="term" value="C:periplasmic space"/>
    <property type="evidence" value="ECO:0007669"/>
    <property type="project" value="UniProtKB-SubCell"/>
</dbReference>